<organism evidence="3 4">
    <name type="scientific">Merismopedia glauca CCAP 1448/3</name>
    <dbReference type="NCBI Taxonomy" id="1296344"/>
    <lineage>
        <taxon>Bacteria</taxon>
        <taxon>Bacillati</taxon>
        <taxon>Cyanobacteriota</taxon>
        <taxon>Cyanophyceae</taxon>
        <taxon>Synechococcales</taxon>
        <taxon>Merismopediaceae</taxon>
        <taxon>Merismopedia</taxon>
    </lineage>
</organism>
<dbReference type="InterPro" id="IPR036705">
    <property type="entry name" value="Ribosyl_crysJ1_sf"/>
</dbReference>
<keyword evidence="1" id="KW-0460">Magnesium</keyword>
<keyword evidence="1" id="KW-0479">Metal-binding</keyword>
<evidence type="ECO:0000313" key="4">
    <source>
        <dbReference type="Proteomes" id="UP000238762"/>
    </source>
</evidence>
<dbReference type="SUPFAM" id="SSF101478">
    <property type="entry name" value="ADP-ribosylglycohydrolase"/>
    <property type="match status" value="1"/>
</dbReference>
<sequence length="349" mass="39364">MTYLNWAQYFFKSEVREEGRRKKGDKPINNQQSTINNQQSTINNQQSTINNQQSMRYSLLSRFKGTLLGMMLAEVYASQHLPKSTQMSDRLSHLTQFSARQFINFAKIENIPDDIEQSTKLNSLEPKIYPALAIAIPIALLAHEQEAKLLEQLGLAVTTNPTLQTSWEGMLAISYVISQALTERLQTEQLISKICHFLRDNSAELIEELNQVQSWLETPASLEKVRRHSRNFNHGAISLAIYSFLGTPEDYILTVQRAFHLSDDPFLTCALAGAISGAYNGVGSIPVSWYLWLDPHQEEEIEQLSAQLLASWSGVYQPHGTASISTSLMPRRGSYAIAAPQVMCRRDRG</sequence>
<dbReference type="RefSeq" id="WP_106290630.1">
    <property type="nucleotide sequence ID" value="NZ_CAWNTC010000161.1"/>
</dbReference>
<dbReference type="AlphaFoldDB" id="A0A2T1BZ40"/>
<comment type="cofactor">
    <cofactor evidence="1">
        <name>Mg(2+)</name>
        <dbReference type="ChEBI" id="CHEBI:18420"/>
    </cofactor>
    <text evidence="1">Binds 2 magnesium ions per subunit.</text>
</comment>
<dbReference type="GO" id="GO:0046872">
    <property type="term" value="F:metal ion binding"/>
    <property type="evidence" value="ECO:0007669"/>
    <property type="project" value="UniProtKB-KW"/>
</dbReference>
<dbReference type="Gene3D" id="1.10.4080.10">
    <property type="entry name" value="ADP-ribosylation/Crystallin J1"/>
    <property type="match status" value="1"/>
</dbReference>
<feature type="binding site" evidence="1">
    <location>
        <position position="264"/>
    </location>
    <ligand>
        <name>Mg(2+)</name>
        <dbReference type="ChEBI" id="CHEBI:18420"/>
        <label>1</label>
    </ligand>
</feature>
<evidence type="ECO:0000256" key="2">
    <source>
        <dbReference type="SAM" id="MobiDB-lite"/>
    </source>
</evidence>
<protein>
    <recommendedName>
        <fullName evidence="5">ADP-ribosylglycohydrolase family protein</fullName>
    </recommendedName>
</protein>
<dbReference type="Pfam" id="PF03747">
    <property type="entry name" value="ADP_ribosyl_GH"/>
    <property type="match status" value="1"/>
</dbReference>
<dbReference type="Proteomes" id="UP000238762">
    <property type="component" value="Unassembled WGS sequence"/>
</dbReference>
<reference evidence="3 4" key="1">
    <citation type="submission" date="2018-02" db="EMBL/GenBank/DDBJ databases">
        <authorList>
            <person name="Cohen D.B."/>
            <person name="Kent A.D."/>
        </authorList>
    </citation>
    <scope>NUCLEOTIDE SEQUENCE [LARGE SCALE GENOMIC DNA]</scope>
    <source>
        <strain evidence="3 4">CCAP 1448/3</strain>
    </source>
</reference>
<comment type="caution">
    <text evidence="3">The sequence shown here is derived from an EMBL/GenBank/DDBJ whole genome shotgun (WGS) entry which is preliminary data.</text>
</comment>
<feature type="region of interest" description="Disordered" evidence="2">
    <location>
        <begin position="18"/>
        <end position="43"/>
    </location>
</feature>
<dbReference type="EMBL" id="PVWJ01000128">
    <property type="protein sequence ID" value="PSB01133.1"/>
    <property type="molecule type" value="Genomic_DNA"/>
</dbReference>
<evidence type="ECO:0008006" key="5">
    <source>
        <dbReference type="Google" id="ProtNLM"/>
    </source>
</evidence>
<accession>A0A2T1BZ40</accession>
<name>A0A2T1BZ40_9CYAN</name>
<gene>
    <name evidence="3" type="ORF">C7B64_19875</name>
</gene>
<keyword evidence="4" id="KW-1185">Reference proteome</keyword>
<feature type="compositionally biased region" description="Low complexity" evidence="2">
    <location>
        <begin position="28"/>
        <end position="43"/>
    </location>
</feature>
<proteinExistence type="predicted"/>
<reference evidence="3 4" key="2">
    <citation type="submission" date="2018-03" db="EMBL/GenBank/DDBJ databases">
        <title>The ancient ancestry and fast evolution of plastids.</title>
        <authorList>
            <person name="Moore K.R."/>
            <person name="Magnabosco C."/>
            <person name="Momper L."/>
            <person name="Gold D.A."/>
            <person name="Bosak T."/>
            <person name="Fournier G.P."/>
        </authorList>
    </citation>
    <scope>NUCLEOTIDE SEQUENCE [LARGE SCALE GENOMIC DNA]</scope>
    <source>
        <strain evidence="3 4">CCAP 1448/3</strain>
    </source>
</reference>
<evidence type="ECO:0000313" key="3">
    <source>
        <dbReference type="EMBL" id="PSB01133.1"/>
    </source>
</evidence>
<evidence type="ECO:0000256" key="1">
    <source>
        <dbReference type="PIRSR" id="PIRSR605502-1"/>
    </source>
</evidence>
<dbReference type="InterPro" id="IPR005502">
    <property type="entry name" value="Ribosyl_crysJ1"/>
</dbReference>